<keyword evidence="2" id="KW-0472">Membrane</keyword>
<protein>
    <submittedName>
        <fullName evidence="4">Interferon-inducible GTPase 1</fullName>
    </submittedName>
</protein>
<keyword evidence="2" id="KW-0812">Transmembrane</keyword>
<feature type="transmembrane region" description="Helical" evidence="2">
    <location>
        <begin position="29"/>
        <end position="49"/>
    </location>
</feature>
<evidence type="ECO:0000313" key="4">
    <source>
        <dbReference type="EMBL" id="OBZ91199.1"/>
    </source>
</evidence>
<name>A0A1C7NQL6_9FUNG</name>
<evidence type="ECO:0000259" key="3">
    <source>
        <dbReference type="PROSITE" id="PS51716"/>
    </source>
</evidence>
<dbReference type="InterPro" id="IPR030385">
    <property type="entry name" value="G_IRG_dom"/>
</dbReference>
<sequence>MGQAASITLGNKSDILYDVDDFSSRFHKATMTTIAVPMVIVAFPILNAYKFSTNEFTGVKVVDGTIGGLLGVVGWPLSPFVAFWSAYQSLFTETPGYSSELSDDTKQLVRKAIGLDCDRFYNVAVVGAAGTGKSSIVNGILGYSDTDPYAATVNEAGKVSTEEPRGYRHPDLRKLVLWDIPGAGTATHRANTYFEDYYLKAFDSLIIVTAERLQTIDLEIAAKAQQHHVPVLIVRNRCDQSLNAKIERYKDQGMDANTLWAKAVGKLVKEVKQTIYRQLKENKISTRRLFLVSAWSLRQLMASINRPNYLQEDVRVIDEQRFIQTLMDSVLKKRKRPTQMQKQSSQDSGIALSDTTLPMIHT</sequence>
<evidence type="ECO:0000256" key="1">
    <source>
        <dbReference type="ARBA" id="ARBA00005429"/>
    </source>
</evidence>
<keyword evidence="5" id="KW-1185">Reference proteome</keyword>
<keyword evidence="2" id="KW-1133">Transmembrane helix</keyword>
<dbReference type="PANTHER" id="PTHR14143">
    <property type="entry name" value="INTERFERON-INDUCIBLE GTPASE FAMILY MEMBER"/>
    <property type="match status" value="1"/>
</dbReference>
<evidence type="ECO:0000313" key="5">
    <source>
        <dbReference type="Proteomes" id="UP000093000"/>
    </source>
</evidence>
<proteinExistence type="inferred from homology"/>
<dbReference type="InterPro" id="IPR007743">
    <property type="entry name" value="Immunity-related_GTPase-like"/>
</dbReference>
<comment type="similarity">
    <text evidence="1">Belongs to the TRAFAC class dynamin-like GTPase superfamily. IRG family.</text>
</comment>
<dbReference type="SUPFAM" id="SSF52540">
    <property type="entry name" value="P-loop containing nucleoside triphosphate hydrolases"/>
    <property type="match status" value="1"/>
</dbReference>
<evidence type="ECO:0000256" key="2">
    <source>
        <dbReference type="SAM" id="Phobius"/>
    </source>
</evidence>
<dbReference type="InterPro" id="IPR027417">
    <property type="entry name" value="P-loop_NTPase"/>
</dbReference>
<dbReference type="InParanoid" id="A0A1C7NQL6"/>
<dbReference type="GO" id="GO:0005525">
    <property type="term" value="F:GTP binding"/>
    <property type="evidence" value="ECO:0007669"/>
    <property type="project" value="InterPro"/>
</dbReference>
<dbReference type="Proteomes" id="UP000093000">
    <property type="component" value="Unassembled WGS sequence"/>
</dbReference>
<accession>A0A1C7NQL6</accession>
<dbReference type="AlphaFoldDB" id="A0A1C7NQL6"/>
<organism evidence="4 5">
    <name type="scientific">Choanephora cucurbitarum</name>
    <dbReference type="NCBI Taxonomy" id="101091"/>
    <lineage>
        <taxon>Eukaryota</taxon>
        <taxon>Fungi</taxon>
        <taxon>Fungi incertae sedis</taxon>
        <taxon>Mucoromycota</taxon>
        <taxon>Mucoromycotina</taxon>
        <taxon>Mucoromycetes</taxon>
        <taxon>Mucorales</taxon>
        <taxon>Mucorineae</taxon>
        <taxon>Choanephoraceae</taxon>
        <taxon>Choanephoroideae</taxon>
        <taxon>Choanephora</taxon>
    </lineage>
</organism>
<dbReference type="STRING" id="101091.A0A1C7NQL6"/>
<dbReference type="Gene3D" id="3.40.50.300">
    <property type="entry name" value="P-loop containing nucleotide triphosphate hydrolases"/>
    <property type="match status" value="1"/>
</dbReference>
<dbReference type="EMBL" id="LUGH01000019">
    <property type="protein sequence ID" value="OBZ91199.1"/>
    <property type="molecule type" value="Genomic_DNA"/>
</dbReference>
<feature type="transmembrane region" description="Helical" evidence="2">
    <location>
        <begin position="61"/>
        <end position="87"/>
    </location>
</feature>
<reference evidence="4 5" key="1">
    <citation type="submission" date="2016-03" db="EMBL/GenBank/DDBJ databases">
        <title>Choanephora cucurbitarum.</title>
        <authorList>
            <person name="Min B."/>
            <person name="Park H."/>
            <person name="Park J.-H."/>
            <person name="Shin H.-D."/>
            <person name="Choi I.-G."/>
        </authorList>
    </citation>
    <scope>NUCLEOTIDE SEQUENCE [LARGE SCALE GENOMIC DNA]</scope>
    <source>
        <strain evidence="4 5">KUS-F28377</strain>
    </source>
</reference>
<gene>
    <name evidence="4" type="primary">Iigp1_0</name>
    <name evidence="4" type="ORF">A0J61_00764</name>
</gene>
<dbReference type="PANTHER" id="PTHR14143:SF1">
    <property type="entry name" value="IRG-TYPE G DOMAIN-CONTAINING PROTEIN"/>
    <property type="match status" value="1"/>
</dbReference>
<dbReference type="GO" id="GO:0016020">
    <property type="term" value="C:membrane"/>
    <property type="evidence" value="ECO:0007669"/>
    <property type="project" value="InterPro"/>
</dbReference>
<dbReference type="OrthoDB" id="422720at2759"/>
<comment type="caution">
    <text evidence="4">The sequence shown here is derived from an EMBL/GenBank/DDBJ whole genome shotgun (WGS) entry which is preliminary data.</text>
</comment>
<dbReference type="PROSITE" id="PS51716">
    <property type="entry name" value="G_IRG"/>
    <property type="match status" value="1"/>
</dbReference>
<dbReference type="Pfam" id="PF05049">
    <property type="entry name" value="IIGP"/>
    <property type="match status" value="1"/>
</dbReference>
<feature type="domain" description="IRG-type G" evidence="3">
    <location>
        <begin position="119"/>
        <end position="313"/>
    </location>
</feature>